<dbReference type="GO" id="GO:0030864">
    <property type="term" value="C:cortical actin cytoskeleton"/>
    <property type="evidence" value="ECO:0007669"/>
    <property type="project" value="UniProtKB-ARBA"/>
</dbReference>
<dbReference type="Pfam" id="PF14604">
    <property type="entry name" value="SH3_9"/>
    <property type="match status" value="2"/>
</dbReference>
<evidence type="ECO:0008006" key="12">
    <source>
        <dbReference type="Google" id="ProtNLM"/>
    </source>
</evidence>
<dbReference type="SMART" id="SM00109">
    <property type="entry name" value="C1"/>
    <property type="match status" value="1"/>
</dbReference>
<dbReference type="PANTHER" id="PTHR15735">
    <property type="entry name" value="FCH AND DOUBLE SH3 DOMAINS PROTEIN"/>
    <property type="match status" value="1"/>
</dbReference>
<evidence type="ECO:0000256" key="1">
    <source>
        <dbReference type="ARBA" id="ARBA00022443"/>
    </source>
</evidence>
<dbReference type="InterPro" id="IPR001452">
    <property type="entry name" value="SH3_domain"/>
</dbReference>
<dbReference type="SUPFAM" id="SSF57889">
    <property type="entry name" value="Cysteine-rich domain"/>
    <property type="match status" value="1"/>
</dbReference>
<dbReference type="InterPro" id="IPR046349">
    <property type="entry name" value="C1-like_sf"/>
</dbReference>
<feature type="domain" description="F-BAR" evidence="9">
    <location>
        <begin position="8"/>
        <end position="281"/>
    </location>
</feature>
<dbReference type="CDD" id="cd11912">
    <property type="entry name" value="SH3_Bzz1_1"/>
    <property type="match status" value="1"/>
</dbReference>
<dbReference type="PROSITE" id="PS50002">
    <property type="entry name" value="SH3"/>
    <property type="match status" value="2"/>
</dbReference>
<dbReference type="InterPro" id="IPR002219">
    <property type="entry name" value="PKC_DAG/PE"/>
</dbReference>
<dbReference type="EMBL" id="MU157908">
    <property type="protein sequence ID" value="KAF9523898.1"/>
    <property type="molecule type" value="Genomic_DNA"/>
</dbReference>
<keyword evidence="2" id="KW-0479">Metal-binding</keyword>
<name>A0A9P6E758_9AGAR</name>
<evidence type="ECO:0000259" key="7">
    <source>
        <dbReference type="PROSITE" id="PS50002"/>
    </source>
</evidence>
<dbReference type="CDD" id="cd20824">
    <property type="entry name" value="C1_SpBZZ1-like"/>
    <property type="match status" value="1"/>
</dbReference>
<dbReference type="SMART" id="SM00326">
    <property type="entry name" value="SH3"/>
    <property type="match status" value="2"/>
</dbReference>
<proteinExistence type="predicted"/>
<evidence type="ECO:0000256" key="4">
    <source>
        <dbReference type="PROSITE-ProRule" id="PRU00192"/>
    </source>
</evidence>
<evidence type="ECO:0000259" key="9">
    <source>
        <dbReference type="PROSITE" id="PS51741"/>
    </source>
</evidence>
<feature type="domain" description="Phorbol-ester/DAG-type" evidence="8">
    <location>
        <begin position="411"/>
        <end position="461"/>
    </location>
</feature>
<reference evidence="10" key="1">
    <citation type="submission" date="2020-11" db="EMBL/GenBank/DDBJ databases">
        <authorList>
            <consortium name="DOE Joint Genome Institute"/>
            <person name="Ahrendt S."/>
            <person name="Riley R."/>
            <person name="Andreopoulos W."/>
            <person name="Labutti K."/>
            <person name="Pangilinan J."/>
            <person name="Ruiz-Duenas F.J."/>
            <person name="Barrasa J.M."/>
            <person name="Sanchez-Garcia M."/>
            <person name="Camarero S."/>
            <person name="Miyauchi S."/>
            <person name="Serrano A."/>
            <person name="Linde D."/>
            <person name="Babiker R."/>
            <person name="Drula E."/>
            <person name="Ayuso-Fernandez I."/>
            <person name="Pacheco R."/>
            <person name="Padilla G."/>
            <person name="Ferreira P."/>
            <person name="Barriuso J."/>
            <person name="Kellner H."/>
            <person name="Castanera R."/>
            <person name="Alfaro M."/>
            <person name="Ramirez L."/>
            <person name="Pisabarro A.G."/>
            <person name="Kuo A."/>
            <person name="Tritt A."/>
            <person name="Lipzen A."/>
            <person name="He G."/>
            <person name="Yan M."/>
            <person name="Ng V."/>
            <person name="Cullen D."/>
            <person name="Martin F."/>
            <person name="Rosso M.-N."/>
            <person name="Henrissat B."/>
            <person name="Hibbett D."/>
            <person name="Martinez A.T."/>
            <person name="Grigoriev I.V."/>
        </authorList>
    </citation>
    <scope>NUCLEOTIDE SEQUENCE</scope>
    <source>
        <strain evidence="10">CBS 506.95</strain>
    </source>
</reference>
<keyword evidence="5" id="KW-0175">Coiled coil</keyword>
<evidence type="ECO:0000256" key="3">
    <source>
        <dbReference type="ARBA" id="ARBA00022833"/>
    </source>
</evidence>
<feature type="domain" description="SH3" evidence="7">
    <location>
        <begin position="504"/>
        <end position="565"/>
    </location>
</feature>
<gene>
    <name evidence="10" type="ORF">CPB83DRAFT_647994</name>
</gene>
<dbReference type="Proteomes" id="UP000807306">
    <property type="component" value="Unassembled WGS sequence"/>
</dbReference>
<feature type="region of interest" description="Disordered" evidence="6">
    <location>
        <begin position="168"/>
        <end position="201"/>
    </location>
</feature>
<dbReference type="InterPro" id="IPR031160">
    <property type="entry name" value="F_BAR_dom"/>
</dbReference>
<evidence type="ECO:0000256" key="5">
    <source>
        <dbReference type="PROSITE-ProRule" id="PRU01077"/>
    </source>
</evidence>
<accession>A0A9P6E758</accession>
<dbReference type="InterPro" id="IPR001060">
    <property type="entry name" value="FCH_dom"/>
</dbReference>
<dbReference type="OrthoDB" id="8783038at2759"/>
<keyword evidence="11" id="KW-1185">Reference proteome</keyword>
<dbReference type="SUPFAM" id="SSF103657">
    <property type="entry name" value="BAR/IMD domain-like"/>
    <property type="match status" value="1"/>
</dbReference>
<dbReference type="Gene3D" id="1.20.1270.60">
    <property type="entry name" value="Arfaptin homology (AH) domain/BAR domain"/>
    <property type="match status" value="1"/>
</dbReference>
<comment type="caution">
    <text evidence="10">The sequence shown here is derived from an EMBL/GenBank/DDBJ whole genome shotgun (WGS) entry which is preliminary data.</text>
</comment>
<sequence>MKEITGGQQFGQTLPDQVEKIAEFFDSHVEVIGDVRDIYLAKAALAREYAVKLQSLARKSAEKKEKSQALFVVGREPTKAWDESVLKRSTLDAAYDEIIASLTKSAQDHTDHADKLSGQTVETLRILQQRNSETKKKEMAFFQKLLSDRDRIFNERIKSKQKYDDDCSEVESFRQKQGRASDDKHADRAAKQAEQQRNDMLNSKNSYLISNEIANRVKDKFYQEDLPQIENELQTLHRRLVDRFVRVLVECQKAELNSLESLKFRLSDVSSKLQLVDPSKDQDLFIGYNLRAFSAPEDWKFEPCSIHYDTDSMSIETAPKIVIQNKLRRSKEKLNELIPLMETKSVESKDFYAKLTAFHSENSVGPIDDLTDRFLDAEHQVVHYATSERILKAEIDTILAAVGNDQGASMPHAFKSSSFSIPTQCGYCETTIWGLSKQGRTCKACGLSVHSKCELKVAANCEASKGQPSSMIRKSTSLARSAAPAVAPTASSFVQSTNSDEPADESGEAVALFEYVATSEFELHVREGEKVRITEQDDGSGWVKVVNKDGDSGLVPASYIDDSIEVTRGPSQGAGERVRVLYPYNAQGSDELDLRQDEILELSPGGKDYGNGWWEGFDVRGRRGIFPSNYVELL</sequence>
<keyword evidence="3" id="KW-0862">Zinc</keyword>
<dbReference type="PROSITE" id="PS50081">
    <property type="entry name" value="ZF_DAG_PE_2"/>
    <property type="match status" value="1"/>
</dbReference>
<dbReference type="SMART" id="SM00055">
    <property type="entry name" value="FCH"/>
    <property type="match status" value="1"/>
</dbReference>
<dbReference type="AlphaFoldDB" id="A0A9P6E758"/>
<evidence type="ECO:0000313" key="10">
    <source>
        <dbReference type="EMBL" id="KAF9523898.1"/>
    </source>
</evidence>
<keyword evidence="1 4" id="KW-0728">SH3 domain</keyword>
<evidence type="ECO:0000256" key="6">
    <source>
        <dbReference type="SAM" id="MobiDB-lite"/>
    </source>
</evidence>
<dbReference type="GO" id="GO:0030833">
    <property type="term" value="P:regulation of actin filament polymerization"/>
    <property type="evidence" value="ECO:0007669"/>
    <property type="project" value="TreeGrafter"/>
</dbReference>
<dbReference type="PANTHER" id="PTHR15735:SF21">
    <property type="entry name" value="PROTEIN NERVOUS WRECK"/>
    <property type="match status" value="1"/>
</dbReference>
<dbReference type="Gene3D" id="3.30.60.20">
    <property type="match status" value="1"/>
</dbReference>
<dbReference type="GO" id="GO:0046872">
    <property type="term" value="F:metal ion binding"/>
    <property type="evidence" value="ECO:0007669"/>
    <property type="project" value="UniProtKB-KW"/>
</dbReference>
<protein>
    <recommendedName>
        <fullName evidence="12">Protein BZZ1</fullName>
    </recommendedName>
</protein>
<dbReference type="PRINTS" id="PR00008">
    <property type="entry name" value="DAGPEDOMAIN"/>
</dbReference>
<evidence type="ECO:0000313" key="11">
    <source>
        <dbReference type="Proteomes" id="UP000807306"/>
    </source>
</evidence>
<dbReference type="SUPFAM" id="SSF50044">
    <property type="entry name" value="SH3-domain"/>
    <property type="match status" value="2"/>
</dbReference>
<dbReference type="Pfam" id="PF00611">
    <property type="entry name" value="FCH"/>
    <property type="match status" value="1"/>
</dbReference>
<evidence type="ECO:0000259" key="8">
    <source>
        <dbReference type="PROSITE" id="PS50081"/>
    </source>
</evidence>
<dbReference type="InterPro" id="IPR036028">
    <property type="entry name" value="SH3-like_dom_sf"/>
</dbReference>
<dbReference type="InterPro" id="IPR020454">
    <property type="entry name" value="DAG/PE-bd"/>
</dbReference>
<feature type="domain" description="SH3" evidence="7">
    <location>
        <begin position="573"/>
        <end position="634"/>
    </location>
</feature>
<dbReference type="PROSITE" id="PS00479">
    <property type="entry name" value="ZF_DAG_PE_1"/>
    <property type="match status" value="1"/>
</dbReference>
<dbReference type="PROSITE" id="PS51741">
    <property type="entry name" value="F_BAR"/>
    <property type="match status" value="1"/>
</dbReference>
<feature type="compositionally biased region" description="Basic and acidic residues" evidence="6">
    <location>
        <begin position="168"/>
        <end position="197"/>
    </location>
</feature>
<dbReference type="InterPro" id="IPR027267">
    <property type="entry name" value="AH/BAR_dom_sf"/>
</dbReference>
<dbReference type="InterPro" id="IPR035459">
    <property type="entry name" value="Bzz1_SH3_1"/>
</dbReference>
<dbReference type="GO" id="GO:0030036">
    <property type="term" value="P:actin cytoskeleton organization"/>
    <property type="evidence" value="ECO:0007669"/>
    <property type="project" value="UniProtKB-ARBA"/>
</dbReference>
<dbReference type="Pfam" id="PF00130">
    <property type="entry name" value="C1_1"/>
    <property type="match status" value="1"/>
</dbReference>
<dbReference type="Gene3D" id="2.30.30.40">
    <property type="entry name" value="SH3 Domains"/>
    <property type="match status" value="2"/>
</dbReference>
<organism evidence="10 11">
    <name type="scientific">Crepidotus variabilis</name>
    <dbReference type="NCBI Taxonomy" id="179855"/>
    <lineage>
        <taxon>Eukaryota</taxon>
        <taxon>Fungi</taxon>
        <taxon>Dikarya</taxon>
        <taxon>Basidiomycota</taxon>
        <taxon>Agaricomycotina</taxon>
        <taxon>Agaricomycetes</taxon>
        <taxon>Agaricomycetidae</taxon>
        <taxon>Agaricales</taxon>
        <taxon>Agaricineae</taxon>
        <taxon>Crepidotaceae</taxon>
        <taxon>Crepidotus</taxon>
    </lineage>
</organism>
<evidence type="ECO:0000256" key="2">
    <source>
        <dbReference type="ARBA" id="ARBA00022723"/>
    </source>
</evidence>